<protein>
    <submittedName>
        <fullName evidence="1">Uncharacterized protein</fullName>
    </submittedName>
</protein>
<accession>A0A7U2MWN0</accession>
<reference evidence="2" key="1">
    <citation type="journal article" date="2021" name="G3 (Bethesda)">
        <title>Chromosome assembled and annotated genome sequence of Aspergillus flavus NRRL 3357.</title>
        <authorList>
            <person name="Skerker J.M."/>
            <person name="Pianalto K.M."/>
            <person name="Mondo S.J."/>
            <person name="Yang K."/>
            <person name="Arkin A.P."/>
            <person name="Keller N.P."/>
            <person name="Grigoriev I.V."/>
            <person name="Louise Glass N.L."/>
        </authorList>
    </citation>
    <scope>NUCLEOTIDE SEQUENCE [LARGE SCALE GENOMIC DNA]</scope>
    <source>
        <strain evidence="2">ATCC 200026 / FGSC A1120 / IAM 13836 / NRRL 3357 / JCM 12722 / SRRC 167</strain>
    </source>
</reference>
<gene>
    <name evidence="1" type="ORF">F9C07_2219715</name>
</gene>
<evidence type="ECO:0000313" key="2">
    <source>
        <dbReference type="Proteomes" id="UP000596276"/>
    </source>
</evidence>
<organism evidence="1 2">
    <name type="scientific">Aspergillus flavus (strain ATCC 200026 / FGSC A1120 / IAM 13836 / NRRL 3357 / JCM 12722 / SRRC 167)</name>
    <dbReference type="NCBI Taxonomy" id="332952"/>
    <lineage>
        <taxon>Eukaryota</taxon>
        <taxon>Fungi</taxon>
        <taxon>Dikarya</taxon>
        <taxon>Ascomycota</taxon>
        <taxon>Pezizomycotina</taxon>
        <taxon>Eurotiomycetes</taxon>
        <taxon>Eurotiomycetidae</taxon>
        <taxon>Eurotiales</taxon>
        <taxon>Aspergillaceae</taxon>
        <taxon>Aspergillus</taxon>
        <taxon>Aspergillus subgen. Circumdati</taxon>
    </lineage>
</organism>
<evidence type="ECO:0000313" key="1">
    <source>
        <dbReference type="EMBL" id="QRD91237.1"/>
    </source>
</evidence>
<name>A0A7U2MWN0_ASPFN</name>
<dbReference type="EMBL" id="CP044617">
    <property type="protein sequence ID" value="QRD91237.1"/>
    <property type="molecule type" value="Genomic_DNA"/>
</dbReference>
<keyword evidence="2" id="KW-1185">Reference proteome</keyword>
<proteinExistence type="predicted"/>
<dbReference type="AlphaFoldDB" id="A0A7U2MWN0"/>
<dbReference type="VEuPathDB" id="FungiDB:AFLA_008122"/>
<sequence>MLWFHAACYNVLKSSYVPSKKPTFEDLGRFADATRPTYNSYTKDTIHDSFSQSLFAIMICELITPCWYLIVLGETRRLIELLRNSNCIPQIIYHGTSYLTRLSDKPLESMGGSYQCHIKLPSDINKIIVSFDSIGVHGIQFLEHSSNPISDGSPWYEIFDMKDSSRDLRVQLLSRDLSSKYRVWSSPFPPTIHSWNFYRHPWNFEHAQDKPRLDYVKFDSYTQGHIVCCANARTIGIHGFSGISTMFREFVDSMYRKSRKGHIQWIYCPFNRYEYLEGAWVRMSKVHRGPTPCPIVVYYSLVRDGDGPISGIFHNGLDLASNFISELGVPCSDRYHTKTPEPPLDTYLKPPVVPPDRGSPACTWYMTKAPLKGLIKAQVCRDKEQLHSPCIGLLLFYSDQHIESLGQPTYVEKDVIDGRRYIKDIWSDINYSRLNVQRLPEDDIIVWWLSKFDDSITTYYN</sequence>
<dbReference type="VEuPathDB" id="FungiDB:F9C07_2219715"/>
<dbReference type="Proteomes" id="UP000596276">
    <property type="component" value="Chromosome 7"/>
</dbReference>